<reference evidence="2" key="1">
    <citation type="submission" date="2022-03" db="EMBL/GenBank/DDBJ databases">
        <title>A functionally conserved STORR gene fusion in Papaver species that diverged 16.8 million years ago.</title>
        <authorList>
            <person name="Catania T."/>
        </authorList>
    </citation>
    <scope>NUCLEOTIDE SEQUENCE</scope>
    <source>
        <strain evidence="2">S-191538</strain>
    </source>
</reference>
<keyword evidence="3" id="KW-1185">Reference proteome</keyword>
<evidence type="ECO:0000256" key="1">
    <source>
        <dbReference type="SAM" id="Phobius"/>
    </source>
</evidence>
<comment type="caution">
    <text evidence="2">The sequence shown here is derived from an EMBL/GenBank/DDBJ whole genome shotgun (WGS) entry which is preliminary data.</text>
</comment>
<accession>A0AA41V3G3</accession>
<keyword evidence="1" id="KW-1133">Transmembrane helix</keyword>
<dbReference type="AlphaFoldDB" id="A0AA41V3G3"/>
<evidence type="ECO:0000313" key="2">
    <source>
        <dbReference type="EMBL" id="MCL7029391.1"/>
    </source>
</evidence>
<feature type="transmembrane region" description="Helical" evidence="1">
    <location>
        <begin position="12"/>
        <end position="32"/>
    </location>
</feature>
<keyword evidence="1" id="KW-0472">Membrane</keyword>
<dbReference type="EMBL" id="JAJJMA010089801">
    <property type="protein sequence ID" value="MCL7029391.1"/>
    <property type="molecule type" value="Genomic_DNA"/>
</dbReference>
<keyword evidence="1" id="KW-0812">Transmembrane</keyword>
<proteinExistence type="predicted"/>
<gene>
    <name evidence="2" type="ORF">MKW94_022570</name>
</gene>
<name>A0AA41V3G3_PAPNU</name>
<sequence length="84" mass="9858">MGRLQKFVNGSLLIYFLFMVIMTPLLDIGYIFTWYGNDNLSRPLFLVFLILVDHLLVWPLSIANFYGIFTGNPLLKNFRFTESF</sequence>
<organism evidence="2 3">
    <name type="scientific">Papaver nudicaule</name>
    <name type="common">Iceland poppy</name>
    <dbReference type="NCBI Taxonomy" id="74823"/>
    <lineage>
        <taxon>Eukaryota</taxon>
        <taxon>Viridiplantae</taxon>
        <taxon>Streptophyta</taxon>
        <taxon>Embryophyta</taxon>
        <taxon>Tracheophyta</taxon>
        <taxon>Spermatophyta</taxon>
        <taxon>Magnoliopsida</taxon>
        <taxon>Ranunculales</taxon>
        <taxon>Papaveraceae</taxon>
        <taxon>Papaveroideae</taxon>
        <taxon>Papaver</taxon>
    </lineage>
</organism>
<dbReference type="Proteomes" id="UP001177140">
    <property type="component" value="Unassembled WGS sequence"/>
</dbReference>
<protein>
    <submittedName>
        <fullName evidence="2">Uncharacterized protein</fullName>
    </submittedName>
</protein>
<feature type="transmembrane region" description="Helical" evidence="1">
    <location>
        <begin position="44"/>
        <end position="69"/>
    </location>
</feature>
<feature type="non-terminal residue" evidence="2">
    <location>
        <position position="84"/>
    </location>
</feature>
<evidence type="ECO:0000313" key="3">
    <source>
        <dbReference type="Proteomes" id="UP001177140"/>
    </source>
</evidence>